<protein>
    <recommendedName>
        <fullName evidence="6">GDT1 family protein</fullName>
    </recommendedName>
</protein>
<comment type="similarity">
    <text evidence="2 6">Belongs to the GDT1 family.</text>
</comment>
<feature type="transmembrane region" description="Helical" evidence="6">
    <location>
        <begin position="188"/>
        <end position="207"/>
    </location>
</feature>
<dbReference type="AlphaFoldDB" id="A0A2T3MSQ4"/>
<evidence type="ECO:0000256" key="6">
    <source>
        <dbReference type="RuleBase" id="RU365102"/>
    </source>
</evidence>
<dbReference type="GO" id="GO:0016020">
    <property type="term" value="C:membrane"/>
    <property type="evidence" value="ECO:0007669"/>
    <property type="project" value="UniProtKB-SubCell"/>
</dbReference>
<dbReference type="OrthoDB" id="9801356at2"/>
<dbReference type="Proteomes" id="UP000240904">
    <property type="component" value="Unassembled WGS sequence"/>
</dbReference>
<sequence length="208" mass="22154">MNRGGACVFTCGSNKYPRPKEHVVSVLAVSITTVALAEIGDKTQLLSLLLASRYRKPVPIILAIFLATIANHALAAWLGVVVADYLTPDALKWVLVISFVLMAGWILIPDKLDDDENISNRGPFVASFIAFFIAEIGDKTQVATTMLGAKYSDALLLVVMGTTIGMLLANVPVVLIGKLSADRMPLGLIRKVTATLFAGLAVTAVFGL</sequence>
<accession>A0A2T3MSQ4</accession>
<evidence type="ECO:0000256" key="2">
    <source>
        <dbReference type="ARBA" id="ARBA00009190"/>
    </source>
</evidence>
<dbReference type="EMBL" id="PYMC01000021">
    <property type="protein sequence ID" value="PSW01379.1"/>
    <property type="molecule type" value="Genomic_DNA"/>
</dbReference>
<keyword evidence="4 6" id="KW-1133">Transmembrane helix</keyword>
<proteinExistence type="inferred from homology"/>
<dbReference type="Pfam" id="PF01169">
    <property type="entry name" value="GDT1"/>
    <property type="match status" value="2"/>
</dbReference>
<organism evidence="7 8">
    <name type="scientific">Photobacterium lipolyticum</name>
    <dbReference type="NCBI Taxonomy" id="266810"/>
    <lineage>
        <taxon>Bacteria</taxon>
        <taxon>Pseudomonadati</taxon>
        <taxon>Pseudomonadota</taxon>
        <taxon>Gammaproteobacteria</taxon>
        <taxon>Vibrionales</taxon>
        <taxon>Vibrionaceae</taxon>
        <taxon>Photobacterium</taxon>
    </lineage>
</organism>
<reference evidence="7 8" key="1">
    <citation type="submission" date="2018-03" db="EMBL/GenBank/DDBJ databases">
        <title>Whole genome sequencing of Histamine producing bacteria.</title>
        <authorList>
            <person name="Butler K."/>
        </authorList>
    </citation>
    <scope>NUCLEOTIDE SEQUENCE [LARGE SCALE GENOMIC DNA]</scope>
    <source>
        <strain evidence="7 8">DSM 16190</strain>
    </source>
</reference>
<evidence type="ECO:0000256" key="5">
    <source>
        <dbReference type="ARBA" id="ARBA00023136"/>
    </source>
</evidence>
<comment type="subcellular location">
    <subcellularLocation>
        <location evidence="1 6">Membrane</location>
        <topology evidence="1 6">Multi-pass membrane protein</topology>
    </subcellularLocation>
</comment>
<keyword evidence="8" id="KW-1185">Reference proteome</keyword>
<feature type="transmembrane region" description="Helical" evidence="6">
    <location>
        <begin position="60"/>
        <end position="83"/>
    </location>
</feature>
<dbReference type="GO" id="GO:0046873">
    <property type="term" value="F:metal ion transmembrane transporter activity"/>
    <property type="evidence" value="ECO:0007669"/>
    <property type="project" value="InterPro"/>
</dbReference>
<evidence type="ECO:0000256" key="1">
    <source>
        <dbReference type="ARBA" id="ARBA00004141"/>
    </source>
</evidence>
<gene>
    <name evidence="7" type="ORF">C9I89_19820</name>
</gene>
<evidence type="ECO:0000256" key="3">
    <source>
        <dbReference type="ARBA" id="ARBA00022692"/>
    </source>
</evidence>
<evidence type="ECO:0000313" key="7">
    <source>
        <dbReference type="EMBL" id="PSW01379.1"/>
    </source>
</evidence>
<comment type="caution">
    <text evidence="7">The sequence shown here is derived from an EMBL/GenBank/DDBJ whole genome shotgun (WGS) entry which is preliminary data.</text>
</comment>
<dbReference type="PANTHER" id="PTHR12608:SF1">
    <property type="entry name" value="TRANSMEMBRANE PROTEIN 165"/>
    <property type="match status" value="1"/>
</dbReference>
<evidence type="ECO:0000313" key="8">
    <source>
        <dbReference type="Proteomes" id="UP000240904"/>
    </source>
</evidence>
<dbReference type="PANTHER" id="PTHR12608">
    <property type="entry name" value="TRANSMEMBRANE PROTEIN HTP-1 RELATED"/>
    <property type="match status" value="1"/>
</dbReference>
<feature type="transmembrane region" description="Helical" evidence="6">
    <location>
        <begin position="23"/>
        <end position="40"/>
    </location>
</feature>
<name>A0A2T3MSQ4_9GAMM</name>
<evidence type="ECO:0000256" key="4">
    <source>
        <dbReference type="ARBA" id="ARBA00022989"/>
    </source>
</evidence>
<feature type="transmembrane region" description="Helical" evidence="6">
    <location>
        <begin position="154"/>
        <end position="176"/>
    </location>
</feature>
<dbReference type="InterPro" id="IPR001727">
    <property type="entry name" value="GDT1-like"/>
</dbReference>
<keyword evidence="3 6" id="KW-0812">Transmembrane</keyword>
<feature type="transmembrane region" description="Helical" evidence="6">
    <location>
        <begin position="90"/>
        <end position="108"/>
    </location>
</feature>
<keyword evidence="5 6" id="KW-0472">Membrane</keyword>